<reference evidence="4" key="1">
    <citation type="submission" date="2018-05" db="EMBL/GenBank/DDBJ databases">
        <authorList>
            <person name="Lanie J.A."/>
            <person name="Ng W.-L."/>
            <person name="Kazmierczak K.M."/>
            <person name="Andrzejewski T.M."/>
            <person name="Davidsen T.M."/>
            <person name="Wayne K.J."/>
            <person name="Tettelin H."/>
            <person name="Glass J.I."/>
            <person name="Rusch D."/>
            <person name="Podicherti R."/>
            <person name="Tsui H.-C.T."/>
            <person name="Winkler M.E."/>
        </authorList>
    </citation>
    <scope>NUCLEOTIDE SEQUENCE</scope>
</reference>
<protein>
    <recommendedName>
        <fullName evidence="3">MoeA N-terminal and linker domain-containing protein</fullName>
    </recommendedName>
</protein>
<dbReference type="PANTHER" id="PTHR10192">
    <property type="entry name" value="MOLYBDOPTERIN BIOSYNTHESIS PROTEIN"/>
    <property type="match status" value="1"/>
</dbReference>
<dbReference type="Gene3D" id="3.90.105.10">
    <property type="entry name" value="Molybdopterin biosynthesis moea protein, domain 2"/>
    <property type="match status" value="1"/>
</dbReference>
<evidence type="ECO:0000259" key="3">
    <source>
        <dbReference type="Pfam" id="PF03453"/>
    </source>
</evidence>
<dbReference type="Gene3D" id="2.170.190.11">
    <property type="entry name" value="Molybdopterin biosynthesis moea protein, domain 3"/>
    <property type="match status" value="1"/>
</dbReference>
<evidence type="ECO:0000313" key="4">
    <source>
        <dbReference type="EMBL" id="SVE36688.1"/>
    </source>
</evidence>
<dbReference type="InterPro" id="IPR005110">
    <property type="entry name" value="MoeA_linker/N"/>
</dbReference>
<dbReference type="GO" id="GO:0006777">
    <property type="term" value="P:Mo-molybdopterin cofactor biosynthetic process"/>
    <property type="evidence" value="ECO:0007669"/>
    <property type="project" value="UniProtKB-KW"/>
</dbReference>
<feature type="non-terminal residue" evidence="4">
    <location>
        <position position="184"/>
    </location>
</feature>
<sequence length="184" mass="19239">MESHSHHHDEYMLSVEEAKDRVLKNFVALQAETVKVTQAVGQVLANDVISNLSIPPLDNSAMDGYAVVAGDTLEAGPDHPIYLEVLETVSAGSLPTMEISAGKASRIMTGAPIPAGADAVVPFELTTEAMTHLSGPEHSIGILTKVTEGNDIRIAGRDVSQGEKVLDKGTVVKSSTVGLLSALG</sequence>
<accession>A0A383CYH3</accession>
<dbReference type="AlphaFoldDB" id="A0A383CYH3"/>
<name>A0A383CYH3_9ZZZZ</name>
<evidence type="ECO:0000256" key="1">
    <source>
        <dbReference type="ARBA" id="ARBA00005046"/>
    </source>
</evidence>
<dbReference type="FunFam" id="2.170.190.11:FF:000001">
    <property type="entry name" value="Molybdopterin molybdenumtransferase"/>
    <property type="match status" value="1"/>
</dbReference>
<dbReference type="InterPro" id="IPR038987">
    <property type="entry name" value="MoeA-like"/>
</dbReference>
<feature type="domain" description="MoeA N-terminal and linker" evidence="3">
    <location>
        <begin position="13"/>
        <end position="184"/>
    </location>
</feature>
<dbReference type="GO" id="GO:0005829">
    <property type="term" value="C:cytosol"/>
    <property type="evidence" value="ECO:0007669"/>
    <property type="project" value="TreeGrafter"/>
</dbReference>
<organism evidence="4">
    <name type="scientific">marine metagenome</name>
    <dbReference type="NCBI Taxonomy" id="408172"/>
    <lineage>
        <taxon>unclassified sequences</taxon>
        <taxon>metagenomes</taxon>
        <taxon>ecological metagenomes</taxon>
    </lineage>
</organism>
<evidence type="ECO:0000256" key="2">
    <source>
        <dbReference type="ARBA" id="ARBA00023150"/>
    </source>
</evidence>
<dbReference type="InterPro" id="IPR036135">
    <property type="entry name" value="MoeA_linker/N_sf"/>
</dbReference>
<dbReference type="EMBL" id="UINC01212382">
    <property type="protein sequence ID" value="SVE36688.1"/>
    <property type="molecule type" value="Genomic_DNA"/>
</dbReference>
<gene>
    <name evidence="4" type="ORF">METZ01_LOCUS489542</name>
</gene>
<dbReference type="PANTHER" id="PTHR10192:SF5">
    <property type="entry name" value="GEPHYRIN"/>
    <property type="match status" value="1"/>
</dbReference>
<dbReference type="Pfam" id="PF03453">
    <property type="entry name" value="MoeA_N"/>
    <property type="match status" value="1"/>
</dbReference>
<dbReference type="SUPFAM" id="SSF63882">
    <property type="entry name" value="MoeA N-terminal region -like"/>
    <property type="match status" value="1"/>
</dbReference>
<proteinExistence type="predicted"/>
<comment type="pathway">
    <text evidence="1">Cofactor biosynthesis; molybdopterin biosynthesis.</text>
</comment>
<keyword evidence="2" id="KW-0501">Molybdenum cofactor biosynthesis</keyword>
<dbReference type="GO" id="GO:0061599">
    <property type="term" value="F:molybdopterin molybdotransferase activity"/>
    <property type="evidence" value="ECO:0007669"/>
    <property type="project" value="TreeGrafter"/>
</dbReference>